<dbReference type="InterPro" id="IPR036388">
    <property type="entry name" value="WH-like_DNA-bd_sf"/>
</dbReference>
<gene>
    <name evidence="6" type="ORF">K1718_02530</name>
</gene>
<proteinExistence type="inferred from homology"/>
<accession>A0ABY8F644</accession>
<dbReference type="EMBL" id="CP120863">
    <property type="protein sequence ID" value="WFE90244.1"/>
    <property type="molecule type" value="Genomic_DNA"/>
</dbReference>
<name>A0ABY8F644_9HYPH</name>
<dbReference type="InterPro" id="IPR007627">
    <property type="entry name" value="RNA_pol_sigma70_r2"/>
</dbReference>
<evidence type="ECO:0000256" key="2">
    <source>
        <dbReference type="ARBA" id="ARBA00023015"/>
    </source>
</evidence>
<protein>
    <submittedName>
        <fullName evidence="6">RNA polymerase sigma factor</fullName>
    </submittedName>
</protein>
<dbReference type="RefSeq" id="WP_285806057.1">
    <property type="nucleotide sequence ID" value="NZ_CP120863.1"/>
</dbReference>
<dbReference type="InterPro" id="IPR013324">
    <property type="entry name" value="RNA_pol_sigma_r3/r4-like"/>
</dbReference>
<dbReference type="InterPro" id="IPR000792">
    <property type="entry name" value="Tscrpt_reg_LuxR_C"/>
</dbReference>
<dbReference type="Pfam" id="PF04542">
    <property type="entry name" value="Sigma70_r2"/>
    <property type="match status" value="1"/>
</dbReference>
<dbReference type="PANTHER" id="PTHR43133:SF25">
    <property type="entry name" value="RNA POLYMERASE SIGMA FACTOR RFAY-RELATED"/>
    <property type="match status" value="1"/>
</dbReference>
<feature type="domain" description="HTH luxR-type" evidence="5">
    <location>
        <begin position="129"/>
        <end position="156"/>
    </location>
</feature>
<evidence type="ECO:0000256" key="3">
    <source>
        <dbReference type="ARBA" id="ARBA00023082"/>
    </source>
</evidence>
<dbReference type="Pfam" id="PF08281">
    <property type="entry name" value="Sigma70_r4_2"/>
    <property type="match status" value="1"/>
</dbReference>
<dbReference type="Proteomes" id="UP001209803">
    <property type="component" value="Chromosome"/>
</dbReference>
<comment type="similarity">
    <text evidence="1">Belongs to the sigma-70 factor family. ECF subfamily.</text>
</comment>
<dbReference type="InterPro" id="IPR014284">
    <property type="entry name" value="RNA_pol_sigma-70_dom"/>
</dbReference>
<keyword evidence="4" id="KW-0804">Transcription</keyword>
<dbReference type="Gene3D" id="1.10.1740.10">
    <property type="match status" value="1"/>
</dbReference>
<dbReference type="PROSITE" id="PS00622">
    <property type="entry name" value="HTH_LUXR_1"/>
    <property type="match status" value="1"/>
</dbReference>
<evidence type="ECO:0000313" key="6">
    <source>
        <dbReference type="EMBL" id="WFE90244.1"/>
    </source>
</evidence>
<dbReference type="SUPFAM" id="SSF88659">
    <property type="entry name" value="Sigma3 and sigma4 domains of RNA polymerase sigma factors"/>
    <property type="match status" value="1"/>
</dbReference>
<organism evidence="6 7">
    <name type="scientific">Roseibium porphyridii</name>
    <dbReference type="NCBI Taxonomy" id="2866279"/>
    <lineage>
        <taxon>Bacteria</taxon>
        <taxon>Pseudomonadati</taxon>
        <taxon>Pseudomonadota</taxon>
        <taxon>Alphaproteobacteria</taxon>
        <taxon>Hyphomicrobiales</taxon>
        <taxon>Stappiaceae</taxon>
        <taxon>Roseibium</taxon>
    </lineage>
</organism>
<dbReference type="CDD" id="cd06171">
    <property type="entry name" value="Sigma70_r4"/>
    <property type="match status" value="1"/>
</dbReference>
<dbReference type="SUPFAM" id="SSF88946">
    <property type="entry name" value="Sigma2 domain of RNA polymerase sigma factors"/>
    <property type="match status" value="1"/>
</dbReference>
<keyword evidence="2" id="KW-0805">Transcription regulation</keyword>
<dbReference type="NCBIfam" id="TIGR02937">
    <property type="entry name" value="sigma70-ECF"/>
    <property type="match status" value="1"/>
</dbReference>
<keyword evidence="7" id="KW-1185">Reference proteome</keyword>
<dbReference type="PANTHER" id="PTHR43133">
    <property type="entry name" value="RNA POLYMERASE ECF-TYPE SIGMA FACTO"/>
    <property type="match status" value="1"/>
</dbReference>
<dbReference type="InterPro" id="IPR039425">
    <property type="entry name" value="RNA_pol_sigma-70-like"/>
</dbReference>
<evidence type="ECO:0000256" key="4">
    <source>
        <dbReference type="ARBA" id="ARBA00023163"/>
    </source>
</evidence>
<dbReference type="Gene3D" id="1.10.10.10">
    <property type="entry name" value="Winged helix-like DNA-binding domain superfamily/Winged helix DNA-binding domain"/>
    <property type="match status" value="1"/>
</dbReference>
<evidence type="ECO:0000256" key="1">
    <source>
        <dbReference type="ARBA" id="ARBA00010641"/>
    </source>
</evidence>
<evidence type="ECO:0000259" key="5">
    <source>
        <dbReference type="PROSITE" id="PS00622"/>
    </source>
</evidence>
<dbReference type="InterPro" id="IPR013249">
    <property type="entry name" value="RNA_pol_sigma70_r4_t2"/>
</dbReference>
<evidence type="ECO:0000313" key="7">
    <source>
        <dbReference type="Proteomes" id="UP001209803"/>
    </source>
</evidence>
<dbReference type="InterPro" id="IPR013325">
    <property type="entry name" value="RNA_pol_sigma_r2"/>
</dbReference>
<keyword evidence="3" id="KW-0731">Sigma factor</keyword>
<reference evidence="6 7" key="1">
    <citation type="submission" date="2023-03" db="EMBL/GenBank/DDBJ databases">
        <title>Roseibium porphyridii sp. nov. and Roseibium rhodosorbium sp. nov. isolated from marine algae, Porphyridium cruentum and Rhodosorus marinus, respectively.</title>
        <authorList>
            <person name="Lee M.W."/>
            <person name="Choi B.J."/>
            <person name="Lee J.K."/>
            <person name="Choi D.G."/>
            <person name="Baek J.H."/>
            <person name="Bayburt H."/>
            <person name="Kim J.M."/>
            <person name="Han D.M."/>
            <person name="Kim K.H."/>
            <person name="Jeon C.O."/>
        </authorList>
    </citation>
    <scope>NUCLEOTIDE SEQUENCE [LARGE SCALE GENOMIC DNA]</scope>
    <source>
        <strain evidence="6 7">KMA01</strain>
    </source>
</reference>
<sequence length="180" mass="20503">MPEDNMKTEMIRLLPKLRSFALRLCRNPDQADDLVQTTCERAIRSLDQFDPATRLDSWMFRILQNHYFNSVRDSANRARLFDLAMLDFEESYDGAKAAASSLELQKVRDFIGRLDEDNREVLLKIAVEGQSYKDVAAELGVPIGTVTSRLARARLKLREWLETDDTAPEVPIQSMPGGVL</sequence>